<evidence type="ECO:0000256" key="4">
    <source>
        <dbReference type="ARBA" id="ARBA00043952"/>
    </source>
</evidence>
<comment type="caution">
    <text evidence="5">The sequence shown here is derived from an EMBL/GenBank/DDBJ whole genome shotgun (WGS) entry which is preliminary data.</text>
</comment>
<sequence length="103" mass="12206">MVEQKVSRMLRVIMPRITPCFQCNIWIFSPYIKFPLCTFTKTQSTAGHCIEYARFIKWDKFTGKPFDADDAEHMQWIYSEVQQTFSIFLIFNLYHSANGPKII</sequence>
<dbReference type="EMBL" id="JAUUTY010000001">
    <property type="protein sequence ID" value="KAK1693664.1"/>
    <property type="molecule type" value="Genomic_DNA"/>
</dbReference>
<keyword evidence="2" id="KW-0833">Ubl conjugation pathway</keyword>
<reference evidence="5" key="1">
    <citation type="submission" date="2023-07" db="EMBL/GenBank/DDBJ databases">
        <title>A chromosome-level genome assembly of Lolium multiflorum.</title>
        <authorList>
            <person name="Chen Y."/>
            <person name="Copetti D."/>
            <person name="Kolliker R."/>
            <person name="Studer B."/>
        </authorList>
    </citation>
    <scope>NUCLEOTIDE SEQUENCE</scope>
    <source>
        <strain evidence="5">02402/16</strain>
        <tissue evidence="5">Leaf</tissue>
    </source>
</reference>
<evidence type="ECO:0000313" key="6">
    <source>
        <dbReference type="Proteomes" id="UP001231189"/>
    </source>
</evidence>
<name>A0AAD8X4K2_LOLMU</name>
<evidence type="ECO:0000256" key="1">
    <source>
        <dbReference type="ARBA" id="ARBA00022741"/>
    </source>
</evidence>
<dbReference type="InterPro" id="IPR023318">
    <property type="entry name" value="Ub_act_enz_dom_a_sf"/>
</dbReference>
<dbReference type="Gene3D" id="1.10.10.520">
    <property type="entry name" value="Ubiquitin activating enzymes (Uba3). Chain: B, domain 2"/>
    <property type="match status" value="1"/>
</dbReference>
<protein>
    <submittedName>
        <fullName evidence="5">Uncharacterized protein</fullName>
    </submittedName>
</protein>
<evidence type="ECO:0000256" key="2">
    <source>
        <dbReference type="ARBA" id="ARBA00022786"/>
    </source>
</evidence>
<evidence type="ECO:0000313" key="5">
    <source>
        <dbReference type="EMBL" id="KAK1693664.1"/>
    </source>
</evidence>
<keyword evidence="1" id="KW-0547">Nucleotide-binding</keyword>
<dbReference type="SUPFAM" id="SSF69572">
    <property type="entry name" value="Activating enzymes of the ubiquitin-like proteins"/>
    <property type="match status" value="1"/>
</dbReference>
<accession>A0AAD8X4K2</accession>
<keyword evidence="3" id="KW-0067">ATP-binding</keyword>
<comment type="pathway">
    <text evidence="4">Protein modification.</text>
</comment>
<evidence type="ECO:0000256" key="3">
    <source>
        <dbReference type="ARBA" id="ARBA00022840"/>
    </source>
</evidence>
<gene>
    <name evidence="5" type="ORF">QYE76_010361</name>
</gene>
<keyword evidence="6" id="KW-1185">Reference proteome</keyword>
<proteinExistence type="predicted"/>
<dbReference type="GO" id="GO:0008641">
    <property type="term" value="F:ubiquitin-like modifier activating enzyme activity"/>
    <property type="evidence" value="ECO:0007669"/>
    <property type="project" value="InterPro"/>
</dbReference>
<dbReference type="InterPro" id="IPR035985">
    <property type="entry name" value="Ubiquitin-activating_enz"/>
</dbReference>
<dbReference type="AlphaFoldDB" id="A0AAD8X4K2"/>
<organism evidence="5 6">
    <name type="scientific">Lolium multiflorum</name>
    <name type="common">Italian ryegrass</name>
    <name type="synonym">Lolium perenne subsp. multiflorum</name>
    <dbReference type="NCBI Taxonomy" id="4521"/>
    <lineage>
        <taxon>Eukaryota</taxon>
        <taxon>Viridiplantae</taxon>
        <taxon>Streptophyta</taxon>
        <taxon>Embryophyta</taxon>
        <taxon>Tracheophyta</taxon>
        <taxon>Spermatophyta</taxon>
        <taxon>Magnoliopsida</taxon>
        <taxon>Liliopsida</taxon>
        <taxon>Poales</taxon>
        <taxon>Poaceae</taxon>
        <taxon>BOP clade</taxon>
        <taxon>Pooideae</taxon>
        <taxon>Poodae</taxon>
        <taxon>Poeae</taxon>
        <taxon>Poeae Chloroplast Group 2 (Poeae type)</taxon>
        <taxon>Loliodinae</taxon>
        <taxon>Loliinae</taxon>
        <taxon>Lolium</taxon>
    </lineage>
</organism>
<dbReference type="Proteomes" id="UP001231189">
    <property type="component" value="Unassembled WGS sequence"/>
</dbReference>
<dbReference type="GO" id="GO:0005524">
    <property type="term" value="F:ATP binding"/>
    <property type="evidence" value="ECO:0007669"/>
    <property type="project" value="UniProtKB-KW"/>
</dbReference>